<evidence type="ECO:0000313" key="2">
    <source>
        <dbReference type="Proteomes" id="UP000199111"/>
    </source>
</evidence>
<evidence type="ECO:0000313" key="1">
    <source>
        <dbReference type="EMBL" id="SFK07091.1"/>
    </source>
</evidence>
<dbReference type="InterPro" id="IPR036412">
    <property type="entry name" value="HAD-like_sf"/>
</dbReference>
<dbReference type="Gene3D" id="3.40.50.1000">
    <property type="entry name" value="HAD superfamily/HAD-like"/>
    <property type="match status" value="1"/>
</dbReference>
<protein>
    <submittedName>
        <fullName evidence="1">Phosphoglycolate phosphatase, HAD superfamily</fullName>
    </submittedName>
</protein>
<keyword evidence="2" id="KW-1185">Reference proteome</keyword>
<organism evidence="1 2">
    <name type="scientific">Streptosporangium canum</name>
    <dbReference type="NCBI Taxonomy" id="324952"/>
    <lineage>
        <taxon>Bacteria</taxon>
        <taxon>Bacillati</taxon>
        <taxon>Actinomycetota</taxon>
        <taxon>Actinomycetes</taxon>
        <taxon>Streptosporangiales</taxon>
        <taxon>Streptosporangiaceae</taxon>
        <taxon>Streptosporangium</taxon>
    </lineage>
</organism>
<dbReference type="PANTHER" id="PTHR43434">
    <property type="entry name" value="PHOSPHOGLYCOLATE PHOSPHATASE"/>
    <property type="match status" value="1"/>
</dbReference>
<dbReference type="InterPro" id="IPR023214">
    <property type="entry name" value="HAD_sf"/>
</dbReference>
<name>A0A1I3WKW1_9ACTN</name>
<dbReference type="EMBL" id="FOQY01000016">
    <property type="protein sequence ID" value="SFK07091.1"/>
    <property type="molecule type" value="Genomic_DNA"/>
</dbReference>
<dbReference type="SUPFAM" id="SSF56784">
    <property type="entry name" value="HAD-like"/>
    <property type="match status" value="1"/>
</dbReference>
<dbReference type="GO" id="GO:0008967">
    <property type="term" value="F:phosphoglycolate phosphatase activity"/>
    <property type="evidence" value="ECO:0007669"/>
    <property type="project" value="TreeGrafter"/>
</dbReference>
<dbReference type="GO" id="GO:0006281">
    <property type="term" value="P:DNA repair"/>
    <property type="evidence" value="ECO:0007669"/>
    <property type="project" value="TreeGrafter"/>
</dbReference>
<dbReference type="PANTHER" id="PTHR43434:SF1">
    <property type="entry name" value="PHOSPHOGLYCOLATE PHOSPHATASE"/>
    <property type="match status" value="1"/>
</dbReference>
<dbReference type="Proteomes" id="UP000199111">
    <property type="component" value="Unassembled WGS sequence"/>
</dbReference>
<dbReference type="GeneID" id="96300416"/>
<dbReference type="AlphaFoldDB" id="A0A1I3WKW1"/>
<proteinExistence type="predicted"/>
<accession>A0A1I3WKW1</accession>
<dbReference type="GO" id="GO:0005829">
    <property type="term" value="C:cytosol"/>
    <property type="evidence" value="ECO:0007669"/>
    <property type="project" value="TreeGrafter"/>
</dbReference>
<dbReference type="RefSeq" id="WP_143121042.1">
    <property type="nucleotide sequence ID" value="NZ_FOQY01000016.1"/>
</dbReference>
<dbReference type="InterPro" id="IPR050155">
    <property type="entry name" value="HAD-like_hydrolase_sf"/>
</dbReference>
<reference evidence="2" key="1">
    <citation type="submission" date="2016-10" db="EMBL/GenBank/DDBJ databases">
        <authorList>
            <person name="Varghese N."/>
            <person name="Submissions S."/>
        </authorList>
    </citation>
    <scope>NUCLEOTIDE SEQUENCE [LARGE SCALE GENOMIC DNA]</scope>
    <source>
        <strain evidence="2">CGMCC 4.2126</strain>
    </source>
</reference>
<gene>
    <name evidence="1" type="ORF">SAMN05216275_116156</name>
</gene>
<sequence length="241" mass="25608">MPATRVRPHVARVLERTRAMLFVFDGVICDLFAGVDTSAIADDIRARLPAPSPPISLLTSVAFHVTTDPLWMVAYAHHISAAHGDEAEDILRAAETAAVTTAVPAPGVRQVLLACQADGRRVAVMGNRYSATIESYLDQHELRQLVGPVVGYRHHRPSSRPMGAALARRARKALAMNPAECTVVGASVQTMMVAADIGTQAIGVAGLRESRKHMADINGSVVVSSLSHLADALATVPITDL</sequence>